<dbReference type="EMBL" id="BRZA01000001">
    <property type="protein sequence ID" value="GLC87130.1"/>
    <property type="molecule type" value="Genomic_DNA"/>
</dbReference>
<evidence type="ECO:0000256" key="1">
    <source>
        <dbReference type="SAM" id="MobiDB-lite"/>
    </source>
</evidence>
<gene>
    <name evidence="2" type="ORF">LYSBPC_02570</name>
</gene>
<dbReference type="Proteomes" id="UP001065593">
    <property type="component" value="Unassembled WGS sequence"/>
</dbReference>
<reference evidence="2" key="1">
    <citation type="submission" date="2022-08" db="EMBL/GenBank/DDBJ databases">
        <title>Draft genome sequence of Lysinibacillus sp. strain KH24.</title>
        <authorList>
            <person name="Kanbe H."/>
            <person name="Itoh H."/>
        </authorList>
    </citation>
    <scope>NUCLEOTIDE SEQUENCE</scope>
    <source>
        <strain evidence="2">KH24</strain>
    </source>
</reference>
<protein>
    <recommendedName>
        <fullName evidence="4">DUF4885 domain-containing protein</fullName>
    </recommendedName>
</protein>
<organism evidence="2 3">
    <name type="scientific">Lysinibacillus piscis</name>
    <dbReference type="NCBI Taxonomy" id="2518931"/>
    <lineage>
        <taxon>Bacteria</taxon>
        <taxon>Bacillati</taxon>
        <taxon>Bacillota</taxon>
        <taxon>Bacilli</taxon>
        <taxon>Bacillales</taxon>
        <taxon>Bacillaceae</taxon>
        <taxon>Lysinibacillus</taxon>
    </lineage>
</organism>
<keyword evidence="3" id="KW-1185">Reference proteome</keyword>
<sequence>MNISASTPFVPTNTSTKTTPINKDTTVIQSRNEYESEKDRQVRLHHEYYQKVNAQNKMFQYPEQHIFDKYHNRSSPYYRHDLTTQERDAAASTELSFLKWGHAGSVSFSDPFFRGKSFYDDVEVASQKAFNRQKVNGQFQQLLNQHQLTIPKDAKLTFTIDPNTYKVGISGTEDSELARMLEEALNSANNAKQLFAHIIKSRSDDSTQFTQKKYDKYNLVREIQNVTGYNLKDLQVVDNKFVTQDGTNILDIYQNHLKNNPYVSDWERGVRNSHYGSQLTELAKQGFDSIPDLILSIDYENGSFHDVGQRESYGTGKTDWIAQLHSSK</sequence>
<feature type="region of interest" description="Disordered" evidence="1">
    <location>
        <begin position="1"/>
        <end position="23"/>
    </location>
</feature>
<dbReference type="InterPro" id="IPR032617">
    <property type="entry name" value="DUF4885"/>
</dbReference>
<accession>A0ABQ5NFH6</accession>
<name>A0ABQ5NFH6_9BACI</name>
<evidence type="ECO:0000313" key="2">
    <source>
        <dbReference type="EMBL" id="GLC87130.1"/>
    </source>
</evidence>
<dbReference type="RefSeq" id="WP_264986863.1">
    <property type="nucleotide sequence ID" value="NZ_BRZA01000001.1"/>
</dbReference>
<proteinExistence type="predicted"/>
<comment type="caution">
    <text evidence="2">The sequence shown here is derived from an EMBL/GenBank/DDBJ whole genome shotgun (WGS) entry which is preliminary data.</text>
</comment>
<evidence type="ECO:0008006" key="4">
    <source>
        <dbReference type="Google" id="ProtNLM"/>
    </source>
</evidence>
<dbReference type="Pfam" id="PF16226">
    <property type="entry name" value="DUF4885"/>
    <property type="match status" value="1"/>
</dbReference>
<evidence type="ECO:0000313" key="3">
    <source>
        <dbReference type="Proteomes" id="UP001065593"/>
    </source>
</evidence>